<sequence>LTFPQIHTYSDRDLLVDSHPYRSVTNGPPHTQKFHPPPNPNTVKISVARNALAPRESPVSTDKPHLAFAHSDRKKRLTRLKISINCTVITLIHLFLLITCVGASHNFHPAKIAHHDQVLSNVYHVPHPDSNPSIVDIPGLDQVLVDEDMTNSKPSRAELIERTPSYMFDMHDRHKRDWWDFDQFSDGHLRHPLHSQNIHEHDNRKLGTVTAIRHHKHIDISDS</sequence>
<feature type="transmembrane region" description="Helical" evidence="1">
    <location>
        <begin position="82"/>
        <end position="104"/>
    </location>
</feature>
<reference evidence="2 3" key="1">
    <citation type="submission" date="2015-03" db="EMBL/GenBank/DDBJ databases">
        <title>Draft genome of the nematode, Opisthorchis viverrini.</title>
        <authorList>
            <person name="Mitreva M."/>
        </authorList>
    </citation>
    <scope>NUCLEOTIDE SEQUENCE [LARGE SCALE GENOMIC DNA]</scope>
    <source>
        <strain evidence="2">Khon Kaen</strain>
    </source>
</reference>
<name>A0A1S8WQ00_OPIVI</name>
<dbReference type="EMBL" id="KV897131">
    <property type="protein sequence ID" value="OON16552.1"/>
    <property type="molecule type" value="Genomic_DNA"/>
</dbReference>
<keyword evidence="1" id="KW-0812">Transmembrane</keyword>
<keyword evidence="1" id="KW-0472">Membrane</keyword>
<evidence type="ECO:0000313" key="3">
    <source>
        <dbReference type="Proteomes" id="UP000243686"/>
    </source>
</evidence>
<evidence type="ECO:0000313" key="2">
    <source>
        <dbReference type="EMBL" id="OON16552.1"/>
    </source>
</evidence>
<evidence type="ECO:0000256" key="1">
    <source>
        <dbReference type="SAM" id="Phobius"/>
    </source>
</evidence>
<protein>
    <submittedName>
        <fullName evidence="2">Uncharacterized protein</fullName>
    </submittedName>
</protein>
<feature type="non-terminal residue" evidence="2">
    <location>
        <position position="223"/>
    </location>
</feature>
<keyword evidence="3" id="KW-1185">Reference proteome</keyword>
<dbReference type="Proteomes" id="UP000243686">
    <property type="component" value="Unassembled WGS sequence"/>
</dbReference>
<accession>A0A1S8WQ00</accession>
<gene>
    <name evidence="2" type="ORF">X801_07634</name>
</gene>
<feature type="non-terminal residue" evidence="2">
    <location>
        <position position="1"/>
    </location>
</feature>
<dbReference type="AlphaFoldDB" id="A0A1S8WQ00"/>
<keyword evidence="1" id="KW-1133">Transmembrane helix</keyword>
<organism evidence="2 3">
    <name type="scientific">Opisthorchis viverrini</name>
    <name type="common">Southeast Asian liver fluke</name>
    <dbReference type="NCBI Taxonomy" id="6198"/>
    <lineage>
        <taxon>Eukaryota</taxon>
        <taxon>Metazoa</taxon>
        <taxon>Spiralia</taxon>
        <taxon>Lophotrochozoa</taxon>
        <taxon>Platyhelminthes</taxon>
        <taxon>Trematoda</taxon>
        <taxon>Digenea</taxon>
        <taxon>Opisthorchiida</taxon>
        <taxon>Opisthorchiata</taxon>
        <taxon>Opisthorchiidae</taxon>
        <taxon>Opisthorchis</taxon>
    </lineage>
</organism>
<proteinExistence type="predicted"/>